<dbReference type="InterPro" id="IPR050249">
    <property type="entry name" value="Pseudomonas-type_ThrB"/>
</dbReference>
<dbReference type="SUPFAM" id="SSF56112">
    <property type="entry name" value="Protein kinase-like (PK-like)"/>
    <property type="match status" value="1"/>
</dbReference>
<dbReference type="RefSeq" id="WP_116059617.1">
    <property type="nucleotide sequence ID" value="NZ_QRDZ01000003.1"/>
</dbReference>
<proteinExistence type="inferred from homology"/>
<accession>A0A3D9KJZ4</accession>
<dbReference type="Pfam" id="PF01636">
    <property type="entry name" value="APH"/>
    <property type="match status" value="1"/>
</dbReference>
<dbReference type="Proteomes" id="UP000256977">
    <property type="component" value="Unassembled WGS sequence"/>
</dbReference>
<gene>
    <name evidence="3" type="ORF">DFP98_103357</name>
</gene>
<sequence>MPTKSPDQILYEIAEELKLYYGLIVKNAEANDFGFANLKWKIDTDAGIFFVKQYNSERYTDELLSHVEVALGLQDRLNKEAGIPCPTILPHKGSYIQRTSSGERFMLTEFCHGHMVGPGEVNKDQMYHLGQVTGRMHRWLNEHAPLSLHLHWVPASKEKMLTQWLTNWHQAHSAGSDKYIAALELQRKIAEKIDLEMFQSCEEGWVHWDLFVDNILFHSNYVSAILDFDRMHFIYPEFDISRAILSGTILNNKINLESAKAFINGYRESAPLPVLKLVRSIKLTWWKESAWLNIKSEEFRTLRRFAEELMWVGSHWSMLEDIFND</sequence>
<name>A0A3D9KJZ4_9BACL</name>
<dbReference type="InterPro" id="IPR011009">
    <property type="entry name" value="Kinase-like_dom_sf"/>
</dbReference>
<dbReference type="EMBL" id="QRDZ01000003">
    <property type="protein sequence ID" value="RED86502.1"/>
    <property type="molecule type" value="Genomic_DNA"/>
</dbReference>
<organism evidence="3 4">
    <name type="scientific">Cohnella phaseoli</name>
    <dbReference type="NCBI Taxonomy" id="456490"/>
    <lineage>
        <taxon>Bacteria</taxon>
        <taxon>Bacillati</taxon>
        <taxon>Bacillota</taxon>
        <taxon>Bacilli</taxon>
        <taxon>Bacillales</taxon>
        <taxon>Paenibacillaceae</taxon>
        <taxon>Cohnella</taxon>
    </lineage>
</organism>
<keyword evidence="3" id="KW-0418">Kinase</keyword>
<evidence type="ECO:0000313" key="3">
    <source>
        <dbReference type="EMBL" id="RED86502.1"/>
    </source>
</evidence>
<dbReference type="PANTHER" id="PTHR21064:SF6">
    <property type="entry name" value="AMINOGLYCOSIDE PHOSPHOTRANSFERASE DOMAIN-CONTAINING PROTEIN"/>
    <property type="match status" value="1"/>
</dbReference>
<keyword evidence="3" id="KW-0808">Transferase</keyword>
<comment type="similarity">
    <text evidence="1">Belongs to the pseudomonas-type ThrB family.</text>
</comment>
<protein>
    <submittedName>
        <fullName evidence="3">Ser/Thr protein kinase RdoA (MazF antagonist)</fullName>
    </submittedName>
</protein>
<dbReference type="InterPro" id="IPR002575">
    <property type="entry name" value="Aminoglycoside_PTrfase"/>
</dbReference>
<dbReference type="PANTHER" id="PTHR21064">
    <property type="entry name" value="AMINOGLYCOSIDE PHOSPHOTRANSFERASE DOMAIN-CONTAINING PROTEIN-RELATED"/>
    <property type="match status" value="1"/>
</dbReference>
<feature type="domain" description="Aminoglycoside phosphotransferase" evidence="2">
    <location>
        <begin position="32"/>
        <end position="266"/>
    </location>
</feature>
<dbReference type="Gene3D" id="3.30.200.20">
    <property type="entry name" value="Phosphorylase Kinase, domain 1"/>
    <property type="match status" value="1"/>
</dbReference>
<dbReference type="GO" id="GO:0019202">
    <property type="term" value="F:amino acid kinase activity"/>
    <property type="evidence" value="ECO:0007669"/>
    <property type="project" value="TreeGrafter"/>
</dbReference>
<keyword evidence="4" id="KW-1185">Reference proteome</keyword>
<comment type="caution">
    <text evidence="3">The sequence shown here is derived from an EMBL/GenBank/DDBJ whole genome shotgun (WGS) entry which is preliminary data.</text>
</comment>
<evidence type="ECO:0000259" key="2">
    <source>
        <dbReference type="Pfam" id="PF01636"/>
    </source>
</evidence>
<evidence type="ECO:0000256" key="1">
    <source>
        <dbReference type="ARBA" id="ARBA00038240"/>
    </source>
</evidence>
<dbReference type="AlphaFoldDB" id="A0A3D9KJZ4"/>
<dbReference type="Gene3D" id="3.90.1200.10">
    <property type="match status" value="1"/>
</dbReference>
<evidence type="ECO:0000313" key="4">
    <source>
        <dbReference type="Proteomes" id="UP000256977"/>
    </source>
</evidence>
<dbReference type="OrthoDB" id="9777460at2"/>
<reference evidence="3 4" key="1">
    <citation type="submission" date="2018-07" db="EMBL/GenBank/DDBJ databases">
        <title>Genomic Encyclopedia of Type Strains, Phase III (KMG-III): the genomes of soil and plant-associated and newly described type strains.</title>
        <authorList>
            <person name="Whitman W."/>
        </authorList>
    </citation>
    <scope>NUCLEOTIDE SEQUENCE [LARGE SCALE GENOMIC DNA]</scope>
    <source>
        <strain evidence="3 4">CECT 7287</strain>
    </source>
</reference>